<dbReference type="InterPro" id="IPR048265">
    <property type="entry name" value="Rax2-like_third"/>
</dbReference>
<dbReference type="RefSeq" id="XP_035322146.1">
    <property type="nucleotide sequence ID" value="XM_035468165.1"/>
</dbReference>
<evidence type="ECO:0000256" key="1">
    <source>
        <dbReference type="SAM" id="MobiDB-lite"/>
    </source>
</evidence>
<dbReference type="Pfam" id="PF20842">
    <property type="entry name" value="Rax2_2"/>
    <property type="match status" value="1"/>
</dbReference>
<dbReference type="GeneID" id="55972420"/>
<keyword evidence="2" id="KW-0472">Membrane</keyword>
<accession>A0A9P4YYS8</accession>
<dbReference type="PANTHER" id="PTHR31778:SF2">
    <property type="entry name" value="BUD SITE SELECTION PROTEIN RAX2"/>
    <property type="match status" value="1"/>
</dbReference>
<evidence type="ECO:0000259" key="4">
    <source>
        <dbReference type="Pfam" id="PF20842"/>
    </source>
</evidence>
<name>A0A9P4YYS8_9HYPO</name>
<keyword evidence="2" id="KW-0812">Transmembrane</keyword>
<dbReference type="Pfam" id="PF20843">
    <property type="entry name" value="Rax2_3"/>
    <property type="match status" value="1"/>
</dbReference>
<comment type="caution">
    <text evidence="6">The sequence shown here is derived from an EMBL/GenBank/DDBJ whole genome shotgun (WGS) entry which is preliminary data.</text>
</comment>
<dbReference type="InterPro" id="IPR011043">
    <property type="entry name" value="Gal_Oxase/kelch_b-propeller"/>
</dbReference>
<feature type="region of interest" description="Disordered" evidence="1">
    <location>
        <begin position="402"/>
        <end position="422"/>
    </location>
</feature>
<evidence type="ECO:0000313" key="6">
    <source>
        <dbReference type="EMBL" id="KAF4123494.1"/>
    </source>
</evidence>
<dbReference type="OrthoDB" id="2503993at2759"/>
<reference evidence="6" key="1">
    <citation type="submission" date="2020-03" db="EMBL/GenBank/DDBJ databases">
        <title>Site-based positive gene gene selection in Geosmithia morbida across the United States reveals a broad range of putative effectors and factors for local host and environmental adapation.</title>
        <authorList>
            <person name="Onufrak A."/>
            <person name="Murdoch R.W."/>
            <person name="Gazis R."/>
            <person name="Huff M."/>
            <person name="Staton M."/>
            <person name="Klingeman W."/>
            <person name="Hadziabdic D."/>
        </authorList>
    </citation>
    <scope>NUCLEOTIDE SEQUENCE</scope>
    <source>
        <strain evidence="6">1262</strain>
    </source>
</reference>
<dbReference type="SUPFAM" id="SSF50965">
    <property type="entry name" value="Galactose oxidase, central domain"/>
    <property type="match status" value="2"/>
</dbReference>
<dbReference type="GO" id="GO:1902929">
    <property type="term" value="C:plasma membrane of growing cell tip"/>
    <property type="evidence" value="ECO:0007669"/>
    <property type="project" value="TreeGrafter"/>
</dbReference>
<evidence type="ECO:0000313" key="7">
    <source>
        <dbReference type="Proteomes" id="UP000749293"/>
    </source>
</evidence>
<gene>
    <name evidence="6" type="ORF">GMORB2_6195</name>
</gene>
<dbReference type="InterPro" id="IPR024982">
    <property type="entry name" value="Rax2-like_C"/>
</dbReference>
<evidence type="ECO:0000259" key="3">
    <source>
        <dbReference type="Pfam" id="PF12768"/>
    </source>
</evidence>
<keyword evidence="7" id="KW-1185">Reference proteome</keyword>
<feature type="transmembrane region" description="Helical" evidence="2">
    <location>
        <begin position="1156"/>
        <end position="1183"/>
    </location>
</feature>
<dbReference type="InterPro" id="IPR048266">
    <property type="entry name" value="Rax2-like_second"/>
</dbReference>
<keyword evidence="2" id="KW-1133">Transmembrane helix</keyword>
<evidence type="ECO:0000256" key="2">
    <source>
        <dbReference type="SAM" id="Phobius"/>
    </source>
</evidence>
<dbReference type="InterPro" id="IPR011041">
    <property type="entry name" value="Quinoprot_gluc/sorb_DH_b-prop"/>
</dbReference>
<feature type="compositionally biased region" description="Polar residues" evidence="1">
    <location>
        <begin position="402"/>
        <end position="411"/>
    </location>
</feature>
<feature type="domain" description="Rax2-like second" evidence="4">
    <location>
        <begin position="232"/>
        <end position="377"/>
    </location>
</feature>
<feature type="domain" description="Rax2-like C-terminal" evidence="3">
    <location>
        <begin position="903"/>
        <end position="1151"/>
    </location>
</feature>
<organism evidence="6 7">
    <name type="scientific">Geosmithia morbida</name>
    <dbReference type="NCBI Taxonomy" id="1094350"/>
    <lineage>
        <taxon>Eukaryota</taxon>
        <taxon>Fungi</taxon>
        <taxon>Dikarya</taxon>
        <taxon>Ascomycota</taxon>
        <taxon>Pezizomycotina</taxon>
        <taxon>Sordariomycetes</taxon>
        <taxon>Hypocreomycetidae</taxon>
        <taxon>Hypocreales</taxon>
        <taxon>Bionectriaceae</taxon>
        <taxon>Geosmithia</taxon>
    </lineage>
</organism>
<dbReference type="Proteomes" id="UP000749293">
    <property type="component" value="Unassembled WGS sequence"/>
</dbReference>
<dbReference type="AlphaFoldDB" id="A0A9P4YYS8"/>
<dbReference type="Pfam" id="PF12768">
    <property type="entry name" value="Rax2"/>
    <property type="match status" value="1"/>
</dbReference>
<dbReference type="SUPFAM" id="SSF50952">
    <property type="entry name" value="Soluble quinoprotein glucose dehydrogenase"/>
    <property type="match status" value="1"/>
</dbReference>
<feature type="domain" description="Rax2-like third" evidence="5">
    <location>
        <begin position="388"/>
        <end position="546"/>
    </location>
</feature>
<sequence length="1229" mass="128773">MRISQRQRHRAPRLEQKLGAAIGLIASFVPAVAHALDFRPAPDANLDFSNLGRIGIAGDFTGISLYEYEGQTGRPPSSNGSESLLAMLPNGALTSIVSTDASIEAMCTFKSSDGDVKGVVIGGNFTSLDGTQSTSIALYDPNTGKVTPVDGLEGQVDALYCDDERETVYVGGNFKTADSSNAIAYDTEGLKKLPFAGFNGPVEAITKAANGHIIFGGSFTGLGNASAPSEPDGQTVNLSTANITAENSSGDDGFGNPASLVCSSESNGTTWLAQDGVPAAWDADFGFGFQPTKLRLRNTHQDGRGTKTFRFVAFPINGIMNLTYIDPASGTNKTCTSECPLSHDADIQYQDFHFVNKVGMDHFRIAISEWYGDGAGLDGVELFQDDIFAYAVSDFNEPACRSVSNPSSASRTGPWEVSPSLQSSSGYLTLDLGSSGASRSSSVVFKPNIRESGNYTVNMYTPGCQPDGTCERRGRVNVTGTMSSADDGDDSFVETIYQTNDFDKYDQIYFGYIEKTSDAFQPSVTLSPMDDDDGSIVVALRVGFILMNSTGGLNGLYDFDPSQSELDTSSLETSPVNKLGASFDDDTGVKTLLTSDKVTYVGGNFTSKSHENIVAIDDDGKVSRLDGGLDGEVTGMLLVDGKLYVGGGFGNTQTEAVDGMDHVAVYDVEGDSWGALGAGVDGPVQYVVPLQVNLTGGGPETAVAFTGSFTRINGFDGGDAVPVDGLAIWIPSEENWLQNLDGPVPSYSGTLTATLTDLGDGEMLYAGSVTSAQMGANGAATLHDDGLGQFPADLRAESPTSELGRRDVSIRGGISGVVTGLFNNDDGRNVTILAGHFSARSSNGSAIDNLIIIDGEDGDKVYGLGGDISADSTFAALDIGGSTLYAGGSVSGNGSDLEVGGIIAYDLGSHRLGTQPSSVSGGNATVSAISVRPGRESEVYVGGDFTKAGALDCPGFCLYSADTSRWVRPGSGVGGDVRALMWTSRKTLLVAGDLERGSGRTSLAVYEADDESWEEFPGADALPGPVYAVTPGSTDNDQIWVAGESRTDGSPFLMKYDGSSWHTANHSLGSGSVLRSLQVLTVTKDHGDSAVLGRDQVLMLTGSLNLADFGMASAAIYNGTGLQPYAMTTSSTSKPGSIAKIFSERNYFFSSTDDHMALGFVVLIGLGISLALILLMVAAGIALDRIRKKREGYIPAPTSMYDRGSGMKRIPPNELFGSLAQGRSPAPRV</sequence>
<proteinExistence type="predicted"/>
<evidence type="ECO:0000259" key="5">
    <source>
        <dbReference type="Pfam" id="PF20843"/>
    </source>
</evidence>
<dbReference type="PANTHER" id="PTHR31778">
    <property type="entry name" value="BUD SITE SELECTION PROTEIN RAX2"/>
    <property type="match status" value="1"/>
</dbReference>
<protein>
    <submittedName>
        <fullName evidence="6">Cellular morphogenesis protein</fullName>
    </submittedName>
</protein>
<dbReference type="EMBL" id="JAANYQ010000006">
    <property type="protein sequence ID" value="KAF4123494.1"/>
    <property type="molecule type" value="Genomic_DNA"/>
</dbReference>